<evidence type="ECO:0000313" key="3">
    <source>
        <dbReference type="Proteomes" id="UP000324222"/>
    </source>
</evidence>
<dbReference type="Proteomes" id="UP000324222">
    <property type="component" value="Unassembled WGS sequence"/>
</dbReference>
<keyword evidence="3" id="KW-1185">Reference proteome</keyword>
<dbReference type="AlphaFoldDB" id="A0A5B7DSW8"/>
<organism evidence="2 3">
    <name type="scientific">Portunus trituberculatus</name>
    <name type="common">Swimming crab</name>
    <name type="synonym">Neptunus trituberculatus</name>
    <dbReference type="NCBI Taxonomy" id="210409"/>
    <lineage>
        <taxon>Eukaryota</taxon>
        <taxon>Metazoa</taxon>
        <taxon>Ecdysozoa</taxon>
        <taxon>Arthropoda</taxon>
        <taxon>Crustacea</taxon>
        <taxon>Multicrustacea</taxon>
        <taxon>Malacostraca</taxon>
        <taxon>Eumalacostraca</taxon>
        <taxon>Eucarida</taxon>
        <taxon>Decapoda</taxon>
        <taxon>Pleocyemata</taxon>
        <taxon>Brachyura</taxon>
        <taxon>Eubrachyura</taxon>
        <taxon>Portunoidea</taxon>
        <taxon>Portunidae</taxon>
        <taxon>Portuninae</taxon>
        <taxon>Portunus</taxon>
    </lineage>
</organism>
<comment type="caution">
    <text evidence="2">The sequence shown here is derived from an EMBL/GenBank/DDBJ whole genome shotgun (WGS) entry which is preliminary data.</text>
</comment>
<evidence type="ECO:0000313" key="2">
    <source>
        <dbReference type="EMBL" id="MPC24762.1"/>
    </source>
</evidence>
<dbReference type="EMBL" id="VSRR010001370">
    <property type="protein sequence ID" value="MPC24762.1"/>
    <property type="molecule type" value="Genomic_DNA"/>
</dbReference>
<protein>
    <submittedName>
        <fullName evidence="2">Uncharacterized protein</fullName>
    </submittedName>
</protein>
<gene>
    <name evidence="2" type="ORF">E2C01_017856</name>
</gene>
<sequence>MSVHSVILPSPESYGGAARSGQGAGSGAGIGSYPFAWLPFFPSLLVSSDLFPSPCSVMWWSPEDEDNGVPPWPGLQVPLLYTPWGGKAGVI</sequence>
<accession>A0A5B7DSW8</accession>
<evidence type="ECO:0000256" key="1">
    <source>
        <dbReference type="SAM" id="MobiDB-lite"/>
    </source>
</evidence>
<reference evidence="2 3" key="1">
    <citation type="submission" date="2019-05" db="EMBL/GenBank/DDBJ databases">
        <title>Another draft genome of Portunus trituberculatus and its Hox gene families provides insights of decapod evolution.</title>
        <authorList>
            <person name="Jeong J.-H."/>
            <person name="Song I."/>
            <person name="Kim S."/>
            <person name="Choi T."/>
            <person name="Kim D."/>
            <person name="Ryu S."/>
            <person name="Kim W."/>
        </authorList>
    </citation>
    <scope>NUCLEOTIDE SEQUENCE [LARGE SCALE GENOMIC DNA]</scope>
    <source>
        <tissue evidence="2">Muscle</tissue>
    </source>
</reference>
<name>A0A5B7DSW8_PORTR</name>
<proteinExistence type="predicted"/>
<feature type="region of interest" description="Disordered" evidence="1">
    <location>
        <begin position="1"/>
        <end position="26"/>
    </location>
</feature>